<feature type="chain" id="PRO_5025570201" evidence="9">
    <location>
        <begin position="26"/>
        <end position="514"/>
    </location>
</feature>
<dbReference type="Gene3D" id="1.20.120.1770">
    <property type="match status" value="1"/>
</dbReference>
<keyword evidence="6 8" id="KW-0472">Membrane</keyword>
<dbReference type="CDD" id="cd08760">
    <property type="entry name" value="Cyt_b561_FRRS1_like"/>
    <property type="match status" value="1"/>
</dbReference>
<dbReference type="InterPro" id="IPR006593">
    <property type="entry name" value="Cyt_b561/ferric_Rdtase_TM"/>
</dbReference>
<dbReference type="RefSeq" id="XP_033651855.1">
    <property type="nucleotide sequence ID" value="XM_033801081.1"/>
</dbReference>
<dbReference type="PANTHER" id="PTHR47797:SF1">
    <property type="entry name" value="CYTOCHROME B561 DOMAIN-CONTAINING PROTEIN-RELATED"/>
    <property type="match status" value="1"/>
</dbReference>
<comment type="subcellular location">
    <subcellularLocation>
        <location evidence="1">Membrane</location>
    </subcellularLocation>
</comment>
<reference evidence="11" key="1">
    <citation type="journal article" date="2020" name="Stud. Mycol.">
        <title>101 Dothideomycetes genomes: a test case for predicting lifestyles and emergence of pathogens.</title>
        <authorList>
            <person name="Haridas S."/>
            <person name="Albert R."/>
            <person name="Binder M."/>
            <person name="Bloem J."/>
            <person name="Labutti K."/>
            <person name="Salamov A."/>
            <person name="Andreopoulos B."/>
            <person name="Baker S."/>
            <person name="Barry K."/>
            <person name="Bills G."/>
            <person name="Bluhm B."/>
            <person name="Cannon C."/>
            <person name="Castanera R."/>
            <person name="Culley D."/>
            <person name="Daum C."/>
            <person name="Ezra D."/>
            <person name="Gonzalez J."/>
            <person name="Henrissat B."/>
            <person name="Kuo A."/>
            <person name="Liang C."/>
            <person name="Lipzen A."/>
            <person name="Lutzoni F."/>
            <person name="Magnuson J."/>
            <person name="Mondo S."/>
            <person name="Nolan M."/>
            <person name="Ohm R."/>
            <person name="Pangilinan J."/>
            <person name="Park H.-J."/>
            <person name="Ramirez L."/>
            <person name="Alfaro M."/>
            <person name="Sun H."/>
            <person name="Tritt A."/>
            <person name="Yoshinaga Y."/>
            <person name="Zwiers L.-H."/>
            <person name="Turgeon B."/>
            <person name="Goodwin S."/>
            <person name="Spatafora J."/>
            <person name="Crous P."/>
            <person name="Grigoriev I."/>
        </authorList>
    </citation>
    <scope>NUCLEOTIDE SEQUENCE</scope>
    <source>
        <strain evidence="11">CBS 379.55</strain>
    </source>
</reference>
<feature type="transmembrane region" description="Helical" evidence="8">
    <location>
        <begin position="424"/>
        <end position="444"/>
    </location>
</feature>
<proteinExistence type="predicted"/>
<feature type="transmembrane region" description="Helical" evidence="8">
    <location>
        <begin position="280"/>
        <end position="303"/>
    </location>
</feature>
<sequence>MKSQSLPSAVFVIFLPFVLLAASQAETGISSFVHATQYGNITFAATLARDGDLFFHLEAPAANSWAAVGIGEGMKGSLIWVFYRNDEGNGVTLCSRTTDGNVEPAHVEGSNCVLYDGPGVENGVFPINETDFFVANVRCKDIVSPKSNTTTVVTTTTNSNSNEVHKRPTLPRVEYTYPHPYIFPKLSSANPSQAFIFALGPTDRKLRSNNKGAPIRRHSLYGHFRLDLSAATVSTAAEVPYEALGATGTWQNRHAQLGGGLGAEKNYSTKRDRGGWEGTIHAILMTSTMVILFPVGVVFLRLVEKVRPHAVMQAIGCVFVIVGMAIGIWAGGKYNQTKRISQPHQIIGFVVVAFTLFQFTLGISQHLLSKKPRQHAGNAIHPKNRPNVVLLRRIHVPLGSLILIAGAVNGFLGFLLTANESLRIIYAAMVGFVAVGLVVALTWIRAVKRKERRRIEERSGIDEGSTYQNKDGVEAEKDQRIAQGDREMGILEMPPYGLPLGYSAPPVPSRPEIV</sequence>
<feature type="transmembrane region" description="Helical" evidence="8">
    <location>
        <begin position="394"/>
        <end position="418"/>
    </location>
</feature>
<evidence type="ECO:0000256" key="3">
    <source>
        <dbReference type="ARBA" id="ARBA00022692"/>
    </source>
</evidence>
<evidence type="ECO:0000256" key="5">
    <source>
        <dbReference type="ARBA" id="ARBA00022989"/>
    </source>
</evidence>
<evidence type="ECO:0000256" key="1">
    <source>
        <dbReference type="ARBA" id="ARBA00004370"/>
    </source>
</evidence>
<keyword evidence="3 8" id="KW-0812">Transmembrane</keyword>
<keyword evidence="4" id="KW-0249">Electron transport</keyword>
<dbReference type="Pfam" id="PF10348">
    <property type="entry name" value="DUF2427"/>
    <property type="match status" value="1"/>
</dbReference>
<keyword evidence="5 8" id="KW-1133">Transmembrane helix</keyword>
<organism evidence="11 12">
    <name type="scientific">Westerdykella ornata</name>
    <dbReference type="NCBI Taxonomy" id="318751"/>
    <lineage>
        <taxon>Eukaryota</taxon>
        <taxon>Fungi</taxon>
        <taxon>Dikarya</taxon>
        <taxon>Ascomycota</taxon>
        <taxon>Pezizomycotina</taxon>
        <taxon>Dothideomycetes</taxon>
        <taxon>Pleosporomycetidae</taxon>
        <taxon>Pleosporales</taxon>
        <taxon>Sporormiaceae</taxon>
        <taxon>Westerdykella</taxon>
    </lineage>
</organism>
<dbReference type="InterPro" id="IPR015920">
    <property type="entry name" value="Cellobiose_DH-like_cyt"/>
</dbReference>
<dbReference type="OrthoDB" id="19261at2759"/>
<name>A0A6A6JFB1_WESOR</name>
<evidence type="ECO:0000256" key="4">
    <source>
        <dbReference type="ARBA" id="ARBA00022982"/>
    </source>
</evidence>
<feature type="signal peptide" evidence="9">
    <location>
        <begin position="1"/>
        <end position="25"/>
    </location>
</feature>
<dbReference type="Proteomes" id="UP000800097">
    <property type="component" value="Unassembled WGS sequence"/>
</dbReference>
<gene>
    <name evidence="11" type="ORF">EI97DRAFT_460185</name>
</gene>
<feature type="region of interest" description="Disordered" evidence="7">
    <location>
        <begin position="463"/>
        <end position="488"/>
    </location>
</feature>
<dbReference type="Pfam" id="PF16010">
    <property type="entry name" value="CDH-cyt"/>
    <property type="match status" value="1"/>
</dbReference>
<dbReference type="AlphaFoldDB" id="A0A6A6JFB1"/>
<accession>A0A6A6JFB1</accession>
<evidence type="ECO:0000256" key="6">
    <source>
        <dbReference type="ARBA" id="ARBA00023136"/>
    </source>
</evidence>
<dbReference type="Gene3D" id="2.60.40.1210">
    <property type="entry name" value="Cellobiose dehydrogenase, cytochrome domain"/>
    <property type="match status" value="1"/>
</dbReference>
<dbReference type="GO" id="GO:0016020">
    <property type="term" value="C:membrane"/>
    <property type="evidence" value="ECO:0007669"/>
    <property type="project" value="UniProtKB-SubCell"/>
</dbReference>
<evidence type="ECO:0000313" key="12">
    <source>
        <dbReference type="Proteomes" id="UP000800097"/>
    </source>
</evidence>
<keyword evidence="2" id="KW-0813">Transport</keyword>
<feature type="domain" description="Cytochrome b561" evidence="10">
    <location>
        <begin position="280"/>
        <end position="414"/>
    </location>
</feature>
<feature type="transmembrane region" description="Helical" evidence="8">
    <location>
        <begin position="310"/>
        <end position="332"/>
    </location>
</feature>
<dbReference type="EMBL" id="ML986503">
    <property type="protein sequence ID" value="KAF2274316.1"/>
    <property type="molecule type" value="Genomic_DNA"/>
</dbReference>
<evidence type="ECO:0000256" key="2">
    <source>
        <dbReference type="ARBA" id="ARBA00022448"/>
    </source>
</evidence>
<evidence type="ECO:0000256" key="8">
    <source>
        <dbReference type="SAM" id="Phobius"/>
    </source>
</evidence>
<dbReference type="CDD" id="cd09630">
    <property type="entry name" value="CDH_like_cytochrome"/>
    <property type="match status" value="1"/>
</dbReference>
<keyword evidence="12" id="KW-1185">Reference proteome</keyword>
<evidence type="ECO:0000259" key="10">
    <source>
        <dbReference type="SMART" id="SM00665"/>
    </source>
</evidence>
<feature type="compositionally biased region" description="Basic and acidic residues" evidence="7">
    <location>
        <begin position="471"/>
        <end position="488"/>
    </location>
</feature>
<protein>
    <submittedName>
        <fullName evidence="11">CBD9-like protein</fullName>
    </submittedName>
</protein>
<dbReference type="PANTHER" id="PTHR47797">
    <property type="entry name" value="DEHYDROGENASE, PUTATIVE (AFU_ORTHOLOGUE AFUA_8G05805)-RELATED"/>
    <property type="match status" value="1"/>
</dbReference>
<evidence type="ECO:0000313" key="11">
    <source>
        <dbReference type="EMBL" id="KAF2274316.1"/>
    </source>
</evidence>
<dbReference type="SUPFAM" id="SSF49344">
    <property type="entry name" value="CBD9-like"/>
    <property type="match status" value="1"/>
</dbReference>
<evidence type="ECO:0000256" key="9">
    <source>
        <dbReference type="SAM" id="SignalP"/>
    </source>
</evidence>
<feature type="transmembrane region" description="Helical" evidence="8">
    <location>
        <begin position="344"/>
        <end position="363"/>
    </location>
</feature>
<evidence type="ECO:0000256" key="7">
    <source>
        <dbReference type="SAM" id="MobiDB-lite"/>
    </source>
</evidence>
<dbReference type="SMART" id="SM00665">
    <property type="entry name" value="B561"/>
    <property type="match status" value="1"/>
</dbReference>
<keyword evidence="9" id="KW-0732">Signal</keyword>
<dbReference type="GeneID" id="54554256"/>
<dbReference type="InterPro" id="IPR018825">
    <property type="entry name" value="DUF2427"/>
</dbReference>